<dbReference type="HOGENOM" id="CLU_048013_1_2_4"/>
<dbReference type="STRING" id="1208919.CDSE_0246"/>
<evidence type="ECO:0000256" key="1">
    <source>
        <dbReference type="ARBA" id="ARBA00001946"/>
    </source>
</evidence>
<dbReference type="AlphaFoldDB" id="M1LLG2"/>
<sequence length="277" mass="32301">MLKEKFFFDLHYLENKHYELSNILEESIHKDYMPLKISMRADGYIEKSLSNKIQDNKLGKIINNCLYIGDSLSKERLNLLMNDIAILIKNTVQIKWHDELIDLLHKEESIGFIERSTARFLGLKTRSVHLNAWESNYSIWVSKRSMNKYINPGKWDTLVGGLVSYQESIEEALIRESFEEAGIDLLNIIDQFNIKKIKNIKKLTKEGYQIEDLFSLCCSLEQKHPINHDGEVEIINKMNINKIISKIQKGEFTEEAAFIIITDTLNIIKKDLNLHQV</sequence>
<reference evidence="4 5" key="1">
    <citation type="journal article" date="2013" name="Genome Biol. Evol.">
        <title>Genome evolution and phylogenomic analysis of candidatus kinetoplastibacterium, the betaproteobacterial endosymbionts of strigomonas and angomonas.</title>
        <authorList>
            <person name="Alves J.M."/>
            <person name="Serrano M.G."/>
            <person name="Maia da Silva F."/>
            <person name="Voegtly L.J."/>
            <person name="Matveyev A.V."/>
            <person name="Teixeira M.M."/>
            <person name="Camargo E.P."/>
            <person name="Buck G.A."/>
        </authorList>
    </citation>
    <scope>NUCLEOTIDE SEQUENCE [LARGE SCALE GENOMIC DNA]</scope>
    <source>
        <strain evidence="4 5">TCC079E</strain>
    </source>
</reference>
<evidence type="ECO:0000313" key="5">
    <source>
        <dbReference type="Proteomes" id="UP000011547"/>
    </source>
</evidence>
<dbReference type="GO" id="GO:0016787">
    <property type="term" value="F:hydrolase activity"/>
    <property type="evidence" value="ECO:0007669"/>
    <property type="project" value="UniProtKB-KW"/>
</dbReference>
<dbReference type="SUPFAM" id="SSF55811">
    <property type="entry name" value="Nudix"/>
    <property type="match status" value="1"/>
</dbReference>
<comment type="cofactor">
    <cofactor evidence="1">
        <name>Mg(2+)</name>
        <dbReference type="ChEBI" id="CHEBI:18420"/>
    </cofactor>
</comment>
<dbReference type="PROSITE" id="PS51462">
    <property type="entry name" value="NUDIX"/>
    <property type="match status" value="1"/>
</dbReference>
<dbReference type="OrthoDB" id="5621792at2"/>
<dbReference type="InterPro" id="IPR020084">
    <property type="entry name" value="NUDIX_hydrolase_CS"/>
</dbReference>
<dbReference type="PATRIC" id="fig|1208919.3.peg.35"/>
<evidence type="ECO:0000259" key="3">
    <source>
        <dbReference type="PROSITE" id="PS51462"/>
    </source>
</evidence>
<evidence type="ECO:0000313" key="4">
    <source>
        <dbReference type="EMBL" id="AGF46597.1"/>
    </source>
</evidence>
<dbReference type="eggNOG" id="COG0494">
    <property type="taxonomic scope" value="Bacteria"/>
</dbReference>
<dbReference type="InterPro" id="IPR000086">
    <property type="entry name" value="NUDIX_hydrolase_dom"/>
</dbReference>
<dbReference type="EMBL" id="CP003803">
    <property type="protein sequence ID" value="AGF46597.1"/>
    <property type="molecule type" value="Genomic_DNA"/>
</dbReference>
<dbReference type="PROSITE" id="PS00893">
    <property type="entry name" value="NUDIX_BOX"/>
    <property type="match status" value="1"/>
</dbReference>
<dbReference type="KEGG" id="kde:CDSE_0246"/>
<organism evidence="4 5">
    <name type="scientific">Candidatus Kinetoplastidibacterium desouzai TCC079E</name>
    <dbReference type="NCBI Taxonomy" id="1208919"/>
    <lineage>
        <taxon>Bacteria</taxon>
        <taxon>Pseudomonadati</taxon>
        <taxon>Pseudomonadota</taxon>
        <taxon>Betaproteobacteria</taxon>
        <taxon>Candidatus Kinetoplastidibacterium</taxon>
    </lineage>
</organism>
<feature type="domain" description="Nudix hydrolase" evidence="3">
    <location>
        <begin position="123"/>
        <end position="260"/>
    </location>
</feature>
<dbReference type="Gene3D" id="3.90.79.10">
    <property type="entry name" value="Nucleoside Triphosphate Pyrophosphohydrolase"/>
    <property type="match status" value="1"/>
</dbReference>
<accession>M1LLG2</accession>
<name>M1LLG2_9PROT</name>
<keyword evidence="5" id="KW-1185">Reference proteome</keyword>
<dbReference type="RefSeq" id="WP_015396008.1">
    <property type="nucleotide sequence ID" value="NC_020294.1"/>
</dbReference>
<keyword evidence="2 4" id="KW-0378">Hydrolase</keyword>
<protein>
    <submittedName>
        <fullName evidence="4">NUDIX hydrolase</fullName>
    </submittedName>
</protein>
<evidence type="ECO:0000256" key="2">
    <source>
        <dbReference type="ARBA" id="ARBA00022801"/>
    </source>
</evidence>
<dbReference type="Pfam" id="PF00293">
    <property type="entry name" value="NUDIX"/>
    <property type="match status" value="1"/>
</dbReference>
<dbReference type="Proteomes" id="UP000011547">
    <property type="component" value="Chromosome"/>
</dbReference>
<dbReference type="InterPro" id="IPR015797">
    <property type="entry name" value="NUDIX_hydrolase-like_dom_sf"/>
</dbReference>
<gene>
    <name evidence="4" type="ORF">CDSE_0246</name>
</gene>
<proteinExistence type="predicted"/>